<comment type="similarity">
    <text evidence="2">Belongs to the UPF0359 family.</text>
</comment>
<evidence type="ECO:0000256" key="1">
    <source>
        <dbReference type="ARBA" id="ARBA00004141"/>
    </source>
</evidence>
<name>A0A0D2WPM4_CAPO3</name>
<feature type="transmembrane region" description="Helical" evidence="6">
    <location>
        <begin position="112"/>
        <end position="132"/>
    </location>
</feature>
<comment type="subcellular location">
    <subcellularLocation>
        <location evidence="1">Membrane</location>
        <topology evidence="1">Multi-pass membrane protein</topology>
    </subcellularLocation>
</comment>
<keyword evidence="8" id="KW-1185">Reference proteome</keyword>
<protein>
    <recommendedName>
        <fullName evidence="9">Transmembrane protein adipocyte-associated 1</fullName>
    </recommendedName>
</protein>
<proteinExistence type="inferred from homology"/>
<dbReference type="PANTHER" id="PTHR15876:SF8">
    <property type="entry name" value="TRANSMEMBRANE PROTEIN ADIPOCYTE-ASSOCIATED 1"/>
    <property type="match status" value="1"/>
</dbReference>
<dbReference type="Proteomes" id="UP000008743">
    <property type="component" value="Unassembled WGS sequence"/>
</dbReference>
<dbReference type="PANTHER" id="PTHR15876">
    <property type="entry name" value="TRANSMEMBRANE PROTEIN ADIPOCYTE-ASSOCIATED 1"/>
    <property type="match status" value="1"/>
</dbReference>
<dbReference type="EMBL" id="KE346364">
    <property type="protein sequence ID" value="KJE92618.1"/>
    <property type="molecule type" value="Genomic_DNA"/>
</dbReference>
<feature type="transmembrane region" description="Helical" evidence="6">
    <location>
        <begin position="144"/>
        <end position="163"/>
    </location>
</feature>
<dbReference type="AlphaFoldDB" id="A0A0D2WPM4"/>
<feature type="transmembrane region" description="Helical" evidence="6">
    <location>
        <begin position="39"/>
        <end position="61"/>
    </location>
</feature>
<evidence type="ECO:0000256" key="4">
    <source>
        <dbReference type="ARBA" id="ARBA00022989"/>
    </source>
</evidence>
<dbReference type="OrthoDB" id="10027388at2759"/>
<reference evidence="8" key="1">
    <citation type="submission" date="2011-02" db="EMBL/GenBank/DDBJ databases">
        <title>The Genome Sequence of Capsaspora owczarzaki ATCC 30864.</title>
        <authorList>
            <person name="Russ C."/>
            <person name="Cuomo C."/>
            <person name="Burger G."/>
            <person name="Gray M.W."/>
            <person name="Holland P.W.H."/>
            <person name="King N."/>
            <person name="Lang F.B.F."/>
            <person name="Roger A.J."/>
            <person name="Ruiz-Trillo I."/>
            <person name="Young S.K."/>
            <person name="Zeng Q."/>
            <person name="Gargeya S."/>
            <person name="Alvarado L."/>
            <person name="Berlin A."/>
            <person name="Chapman S.B."/>
            <person name="Chen Z."/>
            <person name="Freedman E."/>
            <person name="Gellesch M."/>
            <person name="Goldberg J."/>
            <person name="Griggs A."/>
            <person name="Gujja S."/>
            <person name="Heilman E."/>
            <person name="Heiman D."/>
            <person name="Howarth C."/>
            <person name="Mehta T."/>
            <person name="Neiman D."/>
            <person name="Pearson M."/>
            <person name="Roberts A."/>
            <person name="Saif S."/>
            <person name="Shea T."/>
            <person name="Shenoy N."/>
            <person name="Sisk P."/>
            <person name="Stolte C."/>
            <person name="Sykes S."/>
            <person name="White J."/>
            <person name="Yandava C."/>
            <person name="Haas B."/>
            <person name="Nusbaum C."/>
            <person name="Birren B."/>
        </authorList>
    </citation>
    <scope>NUCLEOTIDE SEQUENCE</scope>
    <source>
        <strain evidence="8">ATCC 30864</strain>
    </source>
</reference>
<evidence type="ECO:0000256" key="2">
    <source>
        <dbReference type="ARBA" id="ARBA00010125"/>
    </source>
</evidence>
<evidence type="ECO:0008006" key="9">
    <source>
        <dbReference type="Google" id="ProtNLM"/>
    </source>
</evidence>
<sequence>MADPSATPFPPFPPVPIGPAVFTGFCFDILHETVGSSNVMIWDVVLLVPNCLVLLFLLSRLKVSRARLRSTQSLIISAFYYLQWGICLFSVLRTGLHMGLPSQSTLNDVLWLIIRFLILSLEVSVVVFGLVFGHIVNSRLSIKLTLFFTLLIALTYTTTQGILEFTQAWSTSSGADPELHWNIYAHGGMIFLFSSSVFFSVVYFLVVMLPFTPLRNRWPMPAKKSFYVYASVLCLVNTIQSIGSCLVFYQYFEGFCLVDISTFLYFSLFPALVHFIFLRDFFAVRQTDNMFYNEAIIDDADSYTPGYGANYVTGYAAYGSSSYANASTNSYPAYRYDALDSREQVFTGMN</sequence>
<feature type="transmembrane region" description="Helical" evidence="6">
    <location>
        <begin position="183"/>
        <end position="206"/>
    </location>
</feature>
<dbReference type="GO" id="GO:0005886">
    <property type="term" value="C:plasma membrane"/>
    <property type="evidence" value="ECO:0007669"/>
    <property type="project" value="TreeGrafter"/>
</dbReference>
<keyword evidence="5 6" id="KW-0472">Membrane</keyword>
<dbReference type="STRING" id="595528.A0A0D2WPM4"/>
<dbReference type="PhylomeDB" id="A0A0D2WPM4"/>
<feature type="transmembrane region" description="Helical" evidence="6">
    <location>
        <begin position="226"/>
        <end position="251"/>
    </location>
</feature>
<feature type="transmembrane region" description="Helical" evidence="6">
    <location>
        <begin position="263"/>
        <end position="282"/>
    </location>
</feature>
<dbReference type="eggNOG" id="KOG4536">
    <property type="taxonomic scope" value="Eukaryota"/>
</dbReference>
<dbReference type="Pfam" id="PF10160">
    <property type="entry name" value="Tmemb_40"/>
    <property type="match status" value="1"/>
</dbReference>
<evidence type="ECO:0000256" key="3">
    <source>
        <dbReference type="ARBA" id="ARBA00022692"/>
    </source>
</evidence>
<dbReference type="InterPro" id="IPR018781">
    <property type="entry name" value="TPRA1/CAND2/CAND8"/>
</dbReference>
<accession>A0A0D2WPM4</accession>
<gene>
    <name evidence="7" type="ORF">CAOG_003542</name>
</gene>
<evidence type="ECO:0000256" key="5">
    <source>
        <dbReference type="ARBA" id="ARBA00023136"/>
    </source>
</evidence>
<dbReference type="RefSeq" id="XP_004348447.1">
    <property type="nucleotide sequence ID" value="XM_004348397.2"/>
</dbReference>
<keyword evidence="3 6" id="KW-0812">Transmembrane</keyword>
<evidence type="ECO:0000256" key="6">
    <source>
        <dbReference type="SAM" id="Phobius"/>
    </source>
</evidence>
<dbReference type="OMA" id="DRWKSIN"/>
<organism evidence="7 8">
    <name type="scientific">Capsaspora owczarzaki (strain ATCC 30864)</name>
    <dbReference type="NCBI Taxonomy" id="595528"/>
    <lineage>
        <taxon>Eukaryota</taxon>
        <taxon>Filasterea</taxon>
        <taxon>Capsaspora</taxon>
    </lineage>
</organism>
<keyword evidence="4 6" id="KW-1133">Transmembrane helix</keyword>
<dbReference type="InParanoid" id="A0A0D2WPM4"/>
<dbReference type="GO" id="GO:0004930">
    <property type="term" value="F:G protein-coupled receptor activity"/>
    <property type="evidence" value="ECO:0007669"/>
    <property type="project" value="TreeGrafter"/>
</dbReference>
<feature type="transmembrane region" description="Helical" evidence="6">
    <location>
        <begin position="73"/>
        <end position="92"/>
    </location>
</feature>
<evidence type="ECO:0000313" key="7">
    <source>
        <dbReference type="EMBL" id="KJE92618.1"/>
    </source>
</evidence>
<evidence type="ECO:0000313" key="8">
    <source>
        <dbReference type="Proteomes" id="UP000008743"/>
    </source>
</evidence>